<keyword evidence="1" id="KW-0833">Ubl conjugation pathway</keyword>
<gene>
    <name evidence="6" type="primary">LOC105366091</name>
</gene>
<keyword evidence="2" id="KW-0378">Hydrolase</keyword>
<feature type="domain" description="USP" evidence="4">
    <location>
        <begin position="1"/>
        <end position="321"/>
    </location>
</feature>
<dbReference type="InterPro" id="IPR052398">
    <property type="entry name" value="Ubiquitin_hydrolase_53/54"/>
</dbReference>
<dbReference type="GO" id="GO:0016787">
    <property type="term" value="F:hydrolase activity"/>
    <property type="evidence" value="ECO:0007669"/>
    <property type="project" value="UniProtKB-KW"/>
</dbReference>
<accession>A0AAJ7E025</accession>
<sequence>MKQEKSKKHALFQIVKILWHLDIFRRNFREISVHACTNESCIVCALRDLFSQLQFSQESTLPLDALHRILAENFLDQQKFQFDFMDDATECFETILLRIHLHIASSETADMCNARHCIPHQKFAMILVEQSVCGVCGATSEPLPFTQMIHYVSASTITLQARHNLLSSQNNPNLFGQLLRHASGMGNIRECPNSCGAKIQICRTLINRPEIISIGIVWDSERPTIQHIIDVFATINISLRLSDVFHSVVDSHWRTSVVHNLVGVITYYGKHYSTFFFHTKLKRWIYFDDVNVKEIGPRWEQVIDQCCRRRYQPLLLLYTSPCTSPTNMKNVSKINIINNEGSDNKSRSITPNPEKPSVSNTARRAITPNPDSPSYIYTQKLILSDYQNLIDIPNNISNQGIDIVNDNIDSKYVGGQRVENVIHQQKEQIALTHSLNSACSPQDIINIREHLNISQRRDSGNWSGDRNSASSSSSTTMDNPYLYIVNKMHKNTGMPKSPLYKSVEFSNNNSAHYDAGYDSYSLSSTDSLPLQQSLKHNLQLAQIPEQQISTIDCERLWIETDTLMGKAQAAERAGDLGKAVILCTAATGKAREAMNIPYSNSNTIDLAKKKHNSCVIRMSYLQKKIKQEQAVINSNKDEKNENRHLRDTSKLIQNSRQNCRDKGNHSRRNSRELLVNIPALVDEPIVKSIEIYATLPKNKSLQKKITAANIVKDEEYILYNCPMQTTELSKNSRHLNDEKKNKKRALSEDRNKNVSKELSIVLSKSISKLSKSEKLDNVDDSLKYLKNQQINSLPLINQKQNKKQHRIRRKLLMSGLTKRKNQSMPDLRENQNSQSSPNCNGLINILSKQSIDDLNVRLNSKNTSKSLCGYLSEGHLEFTNASNDKIGSNNPNIHKSHLMQKNFHNNIGKVLQVTKVPPPPPLRTTSQLSKSKPTNPVHNSEYQADKIFSRLTKEQNIPYQTQSQTNDYWTQMSVKHPLQTNPSISNYTNCDSKLHSSSLGATYNLEKNPNKISKSNRQNTYNFSKQRAEDDIVQYANSTLCEPTFVITQADIHNEQITEKQKLNTDFLPPYPENGIVSHSRQFSEEFPPPPYPILPLVSYSQDGSDDFPPPPSPIENINQIQLNENIHFQESQNHTQYKYESHHITNLLSQLKLKREQMRICKAVEKRKESHIDENKKNQNKIWIEELQTKQAERRFKQQKLLDQDIPKTRMNSTLNTINLNIARTNDLKIGSIINTDIGHDVTDYSRTIVSSVRDIAAKFEQKVENIKSHNRIFSNSIVTITQDYPKLEDPKLTKNIKDNIITNKLENEHLNKVINPSIESSLSPNIKAYMINDSPTGNENKLNATILSMSLTLPHENGLPVDYPENDISDVAMKNTLQNVTILPNNDDIVHPKIKKPIGKKKTVSFCDQVVLVATAEDDEKNSYIPNPILQRVLRSAKNKPETAQVLQEIKCLQKTEMNSELNISMKFQQHTLPLKSEADNTFTTLFQDQLKCINSRSEHIESNLGNLNLSEEGNRENQNLYPFCESNCEDIRNEQCSIASNSPNVTTTCPSFQRILYTQNTYPEVQTLRSKHQNIIFPQTQQSISPYSILLQEQCIQNSLYPKGDCLKTTYPSCYKIDQQNNQMRKQILSSQQQQNIISKIFQEESKSPITIQQQHKNSINQQIENESANSIISQQQQPHKKNQFNMINDQSTNSDSQHFSENLQYLSANTISQPQKDQHFNYYQCTPNLTDKYQYSLTHLIPSPQKCLQIGTIIACQPKIDNYMRHSQNVEQQQQIIHSQSQDFSSVQVPSHMKYPTCQNLQQIKHIKRQTQQIHKIQSKIKGSANNNQNVLTDQKLTVTGMSKVIPCHLCRKKQVSEPMIYCSDCDFYMSRFRPKN</sequence>
<dbReference type="KEGG" id="csol:105366091"/>
<evidence type="ECO:0000256" key="1">
    <source>
        <dbReference type="ARBA" id="ARBA00022786"/>
    </source>
</evidence>
<dbReference type="Gene3D" id="3.90.70.10">
    <property type="entry name" value="Cysteine proteinases"/>
    <property type="match status" value="1"/>
</dbReference>
<evidence type="ECO:0000313" key="5">
    <source>
        <dbReference type="Proteomes" id="UP000695007"/>
    </source>
</evidence>
<feature type="compositionally biased region" description="Polar residues" evidence="3">
    <location>
        <begin position="923"/>
        <end position="939"/>
    </location>
</feature>
<dbReference type="InterPro" id="IPR038765">
    <property type="entry name" value="Papain-like_cys_pep_sf"/>
</dbReference>
<reference evidence="6" key="1">
    <citation type="submission" date="2025-08" db="UniProtKB">
        <authorList>
            <consortium name="RefSeq"/>
        </authorList>
    </citation>
    <scope>IDENTIFICATION</scope>
</reference>
<organism evidence="5 6">
    <name type="scientific">Ceratosolen solmsi marchali</name>
    <dbReference type="NCBI Taxonomy" id="326594"/>
    <lineage>
        <taxon>Eukaryota</taxon>
        <taxon>Metazoa</taxon>
        <taxon>Ecdysozoa</taxon>
        <taxon>Arthropoda</taxon>
        <taxon>Hexapoda</taxon>
        <taxon>Insecta</taxon>
        <taxon>Pterygota</taxon>
        <taxon>Neoptera</taxon>
        <taxon>Endopterygota</taxon>
        <taxon>Hymenoptera</taxon>
        <taxon>Apocrita</taxon>
        <taxon>Proctotrupomorpha</taxon>
        <taxon>Chalcidoidea</taxon>
        <taxon>Agaonidae</taxon>
        <taxon>Agaoninae</taxon>
        <taxon>Ceratosolen</taxon>
    </lineage>
</organism>
<dbReference type="RefSeq" id="XP_011502710.1">
    <property type="nucleotide sequence ID" value="XM_011504408.1"/>
</dbReference>
<dbReference type="PANTHER" id="PTHR22975:SF9">
    <property type="entry name" value="ECHINUS SPLICE FORM 3"/>
    <property type="match status" value="1"/>
</dbReference>
<keyword evidence="5" id="KW-1185">Reference proteome</keyword>
<dbReference type="Proteomes" id="UP000695007">
    <property type="component" value="Unplaced"/>
</dbReference>
<dbReference type="SUPFAM" id="SSF54001">
    <property type="entry name" value="Cysteine proteinases"/>
    <property type="match status" value="1"/>
</dbReference>
<dbReference type="CDD" id="cd02257">
    <property type="entry name" value="Peptidase_C19"/>
    <property type="match status" value="1"/>
</dbReference>
<feature type="region of interest" description="Disordered" evidence="3">
    <location>
        <begin position="729"/>
        <end position="750"/>
    </location>
</feature>
<dbReference type="InterPro" id="IPR028889">
    <property type="entry name" value="USP"/>
</dbReference>
<evidence type="ECO:0000256" key="2">
    <source>
        <dbReference type="ARBA" id="ARBA00022801"/>
    </source>
</evidence>
<feature type="region of interest" description="Disordered" evidence="3">
    <location>
        <begin position="914"/>
        <end position="939"/>
    </location>
</feature>
<proteinExistence type="predicted"/>
<name>A0AAJ7E025_9HYME</name>
<protein>
    <submittedName>
        <fullName evidence="6">Uncharacterized protein LOC105366091</fullName>
    </submittedName>
</protein>
<dbReference type="PROSITE" id="PS50235">
    <property type="entry name" value="USP_3"/>
    <property type="match status" value="1"/>
</dbReference>
<feature type="region of interest" description="Disordered" evidence="3">
    <location>
        <begin position="816"/>
        <end position="838"/>
    </location>
</feature>
<dbReference type="PANTHER" id="PTHR22975">
    <property type="entry name" value="UBIQUITIN SPECIFIC PROTEINASE"/>
    <property type="match status" value="1"/>
</dbReference>
<feature type="compositionally biased region" description="Basic and acidic residues" evidence="3">
    <location>
        <begin position="734"/>
        <end position="750"/>
    </location>
</feature>
<dbReference type="CTD" id="31339"/>
<feature type="region of interest" description="Disordered" evidence="3">
    <location>
        <begin position="342"/>
        <end position="370"/>
    </location>
</feature>
<feature type="region of interest" description="Disordered" evidence="3">
    <location>
        <begin position="455"/>
        <end position="476"/>
    </location>
</feature>
<evidence type="ECO:0000259" key="4">
    <source>
        <dbReference type="PROSITE" id="PS50235"/>
    </source>
</evidence>
<evidence type="ECO:0000313" key="6">
    <source>
        <dbReference type="RefSeq" id="XP_011502710.1"/>
    </source>
</evidence>
<evidence type="ECO:0000256" key="3">
    <source>
        <dbReference type="SAM" id="MobiDB-lite"/>
    </source>
</evidence>
<dbReference type="GeneID" id="105366091"/>
<feature type="compositionally biased region" description="Polar residues" evidence="3">
    <location>
        <begin position="342"/>
        <end position="362"/>
    </location>
</feature>